<accession>A5DP00</accession>
<evidence type="ECO:0000313" key="3">
    <source>
        <dbReference type="EMBL" id="EDK40903.2"/>
    </source>
</evidence>
<evidence type="ECO:0000313" key="4">
    <source>
        <dbReference type="Proteomes" id="UP000001997"/>
    </source>
</evidence>
<dbReference type="EMBL" id="CH408160">
    <property type="protein sequence ID" value="EDK40903.2"/>
    <property type="molecule type" value="Genomic_DNA"/>
</dbReference>
<dbReference type="OMA" id="PNWKKAP"/>
<feature type="transmembrane region" description="Helical" evidence="2">
    <location>
        <begin position="54"/>
        <end position="74"/>
    </location>
</feature>
<dbReference type="OrthoDB" id="3784821at2759"/>
<keyword evidence="4" id="KW-1185">Reference proteome</keyword>
<name>A5DP00_PICGU</name>
<gene>
    <name evidence="3" type="ORF">PGUG_05001</name>
</gene>
<feature type="region of interest" description="Disordered" evidence="1">
    <location>
        <begin position="1"/>
        <end position="28"/>
    </location>
</feature>
<keyword evidence="2" id="KW-0472">Membrane</keyword>
<dbReference type="HOGENOM" id="CLU_119129_0_0_1"/>
<feature type="compositionally biased region" description="Basic and acidic residues" evidence="1">
    <location>
        <begin position="131"/>
        <end position="148"/>
    </location>
</feature>
<keyword evidence="2" id="KW-0812">Transmembrane</keyword>
<dbReference type="AlphaFoldDB" id="A5DP00"/>
<proteinExistence type="predicted"/>
<dbReference type="GeneID" id="5125066"/>
<dbReference type="RefSeq" id="XP_001483046.2">
    <property type="nucleotide sequence ID" value="XM_001482996.1"/>
</dbReference>
<evidence type="ECO:0000256" key="1">
    <source>
        <dbReference type="SAM" id="MobiDB-lite"/>
    </source>
</evidence>
<organism evidence="3 4">
    <name type="scientific">Meyerozyma guilliermondii (strain ATCC 6260 / CBS 566 / DSM 6381 / JCM 1539 / NBRC 10279 / NRRL Y-324)</name>
    <name type="common">Yeast</name>
    <name type="synonym">Candida guilliermondii</name>
    <dbReference type="NCBI Taxonomy" id="294746"/>
    <lineage>
        <taxon>Eukaryota</taxon>
        <taxon>Fungi</taxon>
        <taxon>Dikarya</taxon>
        <taxon>Ascomycota</taxon>
        <taxon>Saccharomycotina</taxon>
        <taxon>Pichiomycetes</taxon>
        <taxon>Debaryomycetaceae</taxon>
        <taxon>Meyerozyma</taxon>
    </lineage>
</organism>
<dbReference type="InParanoid" id="A5DP00"/>
<sequence>MSKFDNSRFHREGREKPQPKTKPRPKDSEFISELVQTGKANWKKAPTAVRNRYYGIYMILFSIPILLLPSYEIWRRLEGKSTKQVQKGEILEGQQVRPFDEREKWEKEKNSFMYKIFGRDFFLDGFTSKTMKKDDQNGNDKKYEKNDK</sequence>
<keyword evidence="2" id="KW-1133">Transmembrane helix</keyword>
<dbReference type="VEuPathDB" id="FungiDB:PGUG_05001"/>
<protein>
    <submittedName>
        <fullName evidence="3">Uncharacterized protein</fullName>
    </submittedName>
</protein>
<dbReference type="eggNOG" id="ENOG502SX3Y">
    <property type="taxonomic scope" value="Eukaryota"/>
</dbReference>
<reference evidence="3 4" key="1">
    <citation type="journal article" date="2009" name="Nature">
        <title>Evolution of pathogenicity and sexual reproduction in eight Candida genomes.</title>
        <authorList>
            <person name="Butler G."/>
            <person name="Rasmussen M.D."/>
            <person name="Lin M.F."/>
            <person name="Santos M.A."/>
            <person name="Sakthikumar S."/>
            <person name="Munro C.A."/>
            <person name="Rheinbay E."/>
            <person name="Grabherr M."/>
            <person name="Forche A."/>
            <person name="Reedy J.L."/>
            <person name="Agrafioti I."/>
            <person name="Arnaud M.B."/>
            <person name="Bates S."/>
            <person name="Brown A.J."/>
            <person name="Brunke S."/>
            <person name="Costanzo M.C."/>
            <person name="Fitzpatrick D.A."/>
            <person name="de Groot P.W."/>
            <person name="Harris D."/>
            <person name="Hoyer L.L."/>
            <person name="Hube B."/>
            <person name="Klis F.M."/>
            <person name="Kodira C."/>
            <person name="Lennard N."/>
            <person name="Logue M.E."/>
            <person name="Martin R."/>
            <person name="Neiman A.M."/>
            <person name="Nikolaou E."/>
            <person name="Quail M.A."/>
            <person name="Quinn J."/>
            <person name="Santos M.C."/>
            <person name="Schmitzberger F.F."/>
            <person name="Sherlock G."/>
            <person name="Shah P."/>
            <person name="Silverstein K.A."/>
            <person name="Skrzypek M.S."/>
            <person name="Soll D."/>
            <person name="Staggs R."/>
            <person name="Stansfield I."/>
            <person name="Stumpf M.P."/>
            <person name="Sudbery P.E."/>
            <person name="Srikantha T."/>
            <person name="Zeng Q."/>
            <person name="Berman J."/>
            <person name="Berriman M."/>
            <person name="Heitman J."/>
            <person name="Gow N.A."/>
            <person name="Lorenz M.C."/>
            <person name="Birren B.W."/>
            <person name="Kellis M."/>
            <person name="Cuomo C.A."/>
        </authorList>
    </citation>
    <scope>NUCLEOTIDE SEQUENCE [LARGE SCALE GENOMIC DNA]</scope>
    <source>
        <strain evidence="4">ATCC 6260 / CBS 566 / DSM 6381 / JCM 1539 / NBRC 10279 / NRRL Y-324</strain>
    </source>
</reference>
<evidence type="ECO:0000256" key="2">
    <source>
        <dbReference type="SAM" id="Phobius"/>
    </source>
</evidence>
<feature type="region of interest" description="Disordered" evidence="1">
    <location>
        <begin position="129"/>
        <end position="148"/>
    </location>
</feature>
<dbReference type="KEGG" id="pgu:PGUG_05001"/>
<dbReference type="Proteomes" id="UP000001997">
    <property type="component" value="Unassembled WGS sequence"/>
</dbReference>